<dbReference type="InterPro" id="IPR011990">
    <property type="entry name" value="TPR-like_helical_dom_sf"/>
</dbReference>
<keyword evidence="1" id="KW-0802">TPR repeat</keyword>
<dbReference type="Pfam" id="PF08885">
    <property type="entry name" value="GSCFA"/>
    <property type="match status" value="1"/>
</dbReference>
<gene>
    <name evidence="3" type="ORF">JMJ55_09150</name>
</gene>
<name>A0ABS1V1B6_9PROT</name>
<accession>A0ABS1V1B6</accession>
<comment type="caution">
    <text evidence="3">The sequence shown here is derived from an EMBL/GenBank/DDBJ whole genome shotgun (WGS) entry which is preliminary data.</text>
</comment>
<dbReference type="PROSITE" id="PS50005">
    <property type="entry name" value="TPR"/>
    <property type="match status" value="1"/>
</dbReference>
<protein>
    <submittedName>
        <fullName evidence="3">GSCFA domain-containing protein</fullName>
    </submittedName>
</protein>
<evidence type="ECO:0000313" key="3">
    <source>
        <dbReference type="EMBL" id="MBL6455488.1"/>
    </source>
</evidence>
<feature type="repeat" description="TPR" evidence="1">
    <location>
        <begin position="470"/>
        <end position="503"/>
    </location>
</feature>
<proteinExistence type="predicted"/>
<reference evidence="3 4" key="1">
    <citation type="submission" date="2021-01" db="EMBL/GenBank/DDBJ databases">
        <title>Belnapia mucosa sp. nov. and Belnapia arida sp. nov., isolated from the Tabernas Desert (Almeria, Spain).</title>
        <authorList>
            <person name="Molina-Menor E."/>
            <person name="Vidal-Verdu A."/>
            <person name="Calonge A."/>
            <person name="Satari L."/>
            <person name="Pereto Magraner J."/>
            <person name="Porcar Miralles M."/>
        </authorList>
    </citation>
    <scope>NUCLEOTIDE SEQUENCE [LARGE SCALE GENOMIC DNA]</scope>
    <source>
        <strain evidence="3 4">T6</strain>
    </source>
</reference>
<keyword evidence="4" id="KW-1185">Reference proteome</keyword>
<dbReference type="InterPro" id="IPR019734">
    <property type="entry name" value="TPR_rpt"/>
</dbReference>
<dbReference type="RefSeq" id="WP_202825223.1">
    <property type="nucleotide sequence ID" value="NZ_JAEUXJ010000003.1"/>
</dbReference>
<evidence type="ECO:0000256" key="1">
    <source>
        <dbReference type="PROSITE-ProRule" id="PRU00339"/>
    </source>
</evidence>
<dbReference type="InterPro" id="IPR014982">
    <property type="entry name" value="GSCFA"/>
</dbReference>
<feature type="domain" description="GSCFA" evidence="2">
    <location>
        <begin position="52"/>
        <end position="307"/>
    </location>
</feature>
<evidence type="ECO:0000313" key="4">
    <source>
        <dbReference type="Proteomes" id="UP000606490"/>
    </source>
</evidence>
<dbReference type="SUPFAM" id="SSF48452">
    <property type="entry name" value="TPR-like"/>
    <property type="match status" value="1"/>
</dbReference>
<organism evidence="3 4">
    <name type="scientific">Belnapia mucosa</name>
    <dbReference type="NCBI Taxonomy" id="2804532"/>
    <lineage>
        <taxon>Bacteria</taxon>
        <taxon>Pseudomonadati</taxon>
        <taxon>Pseudomonadota</taxon>
        <taxon>Alphaproteobacteria</taxon>
        <taxon>Acetobacterales</taxon>
        <taxon>Roseomonadaceae</taxon>
        <taxon>Belnapia</taxon>
    </lineage>
</organism>
<dbReference type="Proteomes" id="UP000606490">
    <property type="component" value="Unassembled WGS sequence"/>
</dbReference>
<evidence type="ECO:0000259" key="2">
    <source>
        <dbReference type="Pfam" id="PF08885"/>
    </source>
</evidence>
<dbReference type="Pfam" id="PF14559">
    <property type="entry name" value="TPR_19"/>
    <property type="match status" value="1"/>
</dbReference>
<dbReference type="Gene3D" id="1.25.40.10">
    <property type="entry name" value="Tetratricopeptide repeat domain"/>
    <property type="match status" value="2"/>
</dbReference>
<sequence>MPLSDMSAADAAATRKANPFSGWGTRSSGNRLEPVAKPGFDVPFRLEPGEAIFTVGSCFARNVEAELMRRGFRVPMRELFQQPEFVTLDPGLVNNFGTPSIYNEFAWALGAKPFVPEENILQVQPGRFADLHLIQSIRPGGWEEALRRRQAITAAYRKVAECRVMIVTLGLVEVWFDTKTGSYLNVAPLPGLVRAEPERFRLHVLSFEEVYRYLEDALLLVRERGNPEIRVMLTVSPVPMAATHRPQDVMVANAYSKSVLRAAAETICARHDFVTYYPSFESVTLSDRKTAWEDDLVHVRPELVAVNVGRMLRAFVGETDDEAALREQVATGDLSVVIERAIARRVEGGERAEAFFAEYGALSARSAAFALEHAGFLASTGQEEEALALLEAAPEDEAQQQRLGLQRANLLIALGRPAEAVTMLEGVGDPRKRTSSIWSTMLQAACATGKEETAVGILYRWTQAQPSRTGTAYATIGRWHLDRGNLPAARQYLEQAVASDPASSRMRIYLSQVLIALGCRDEARAAIAGIAAENEVDVKLLDRVAKALA</sequence>
<dbReference type="EMBL" id="JAEUXJ010000003">
    <property type="protein sequence ID" value="MBL6455488.1"/>
    <property type="molecule type" value="Genomic_DNA"/>
</dbReference>